<keyword evidence="2" id="KW-0479">Metal-binding</keyword>
<comment type="similarity">
    <text evidence="1">Belongs to the cytochrome P450 family.</text>
</comment>
<protein>
    <submittedName>
        <fullName evidence="4">Uncharacterized protein</fullName>
    </submittedName>
</protein>
<dbReference type="AlphaFoldDB" id="A0A8J1Y6D1"/>
<proteinExistence type="inferred from homology"/>
<dbReference type="PRINTS" id="PR00463">
    <property type="entry name" value="EP450I"/>
</dbReference>
<dbReference type="GO" id="GO:0005506">
    <property type="term" value="F:iron ion binding"/>
    <property type="evidence" value="ECO:0007669"/>
    <property type="project" value="InterPro"/>
</dbReference>
<dbReference type="InterPro" id="IPR001128">
    <property type="entry name" value="Cyt_P450"/>
</dbReference>
<dbReference type="GO" id="GO:0020037">
    <property type="term" value="F:heme binding"/>
    <property type="evidence" value="ECO:0007669"/>
    <property type="project" value="InterPro"/>
</dbReference>
<dbReference type="SUPFAM" id="SSF48264">
    <property type="entry name" value="Cytochrome P450"/>
    <property type="match status" value="1"/>
</dbReference>
<dbReference type="InterPro" id="IPR002401">
    <property type="entry name" value="Cyt_P450_E_grp-I"/>
</dbReference>
<evidence type="ECO:0000313" key="4">
    <source>
        <dbReference type="EMBL" id="CAH1793450.1"/>
    </source>
</evidence>
<evidence type="ECO:0000256" key="2">
    <source>
        <dbReference type="ARBA" id="ARBA00022723"/>
    </source>
</evidence>
<dbReference type="EMBL" id="CAIIXF020000009">
    <property type="protein sequence ID" value="CAH1793450.1"/>
    <property type="molecule type" value="Genomic_DNA"/>
</dbReference>
<dbReference type="InterPro" id="IPR050182">
    <property type="entry name" value="Cytochrome_P450_fam2"/>
</dbReference>
<evidence type="ECO:0000313" key="5">
    <source>
        <dbReference type="Proteomes" id="UP000749559"/>
    </source>
</evidence>
<keyword evidence="5" id="KW-1185">Reference proteome</keyword>
<feature type="non-terminal residue" evidence="4">
    <location>
        <position position="325"/>
    </location>
</feature>
<keyword evidence="3" id="KW-0408">Iron</keyword>
<dbReference type="Gene3D" id="1.10.630.10">
    <property type="entry name" value="Cytochrome P450"/>
    <property type="match status" value="1"/>
</dbReference>
<dbReference type="Proteomes" id="UP000749559">
    <property type="component" value="Unassembled WGS sequence"/>
</dbReference>
<dbReference type="PANTHER" id="PTHR24300">
    <property type="entry name" value="CYTOCHROME P450 508A4-RELATED"/>
    <property type="match status" value="1"/>
</dbReference>
<dbReference type="OrthoDB" id="6286196at2759"/>
<dbReference type="GO" id="GO:0016705">
    <property type="term" value="F:oxidoreductase activity, acting on paired donors, with incorporation or reduction of molecular oxygen"/>
    <property type="evidence" value="ECO:0007669"/>
    <property type="project" value="InterPro"/>
</dbReference>
<accession>A0A8J1Y6D1</accession>
<dbReference type="InterPro" id="IPR036396">
    <property type="entry name" value="Cyt_P450_sf"/>
</dbReference>
<organism evidence="4 5">
    <name type="scientific">Owenia fusiformis</name>
    <name type="common">Polychaete worm</name>
    <dbReference type="NCBI Taxonomy" id="6347"/>
    <lineage>
        <taxon>Eukaryota</taxon>
        <taxon>Metazoa</taxon>
        <taxon>Spiralia</taxon>
        <taxon>Lophotrochozoa</taxon>
        <taxon>Annelida</taxon>
        <taxon>Polychaeta</taxon>
        <taxon>Sedentaria</taxon>
        <taxon>Canalipalpata</taxon>
        <taxon>Sabellida</taxon>
        <taxon>Oweniida</taxon>
        <taxon>Oweniidae</taxon>
        <taxon>Owenia</taxon>
    </lineage>
</organism>
<gene>
    <name evidence="4" type="ORF">OFUS_LOCUS18298</name>
</gene>
<evidence type="ECO:0000256" key="1">
    <source>
        <dbReference type="ARBA" id="ARBA00010617"/>
    </source>
</evidence>
<evidence type="ECO:0000256" key="3">
    <source>
        <dbReference type="ARBA" id="ARBA00023004"/>
    </source>
</evidence>
<sequence>MSAFRNFLGIMSNNAMALLVLVVILLITWILLHRSRWILPTGPFPWPIIGNLSMLMPIEGDNSGAKRLLEMSKKYGTDILSIKVGATQAIVLNKHTDIKEAYSKDEFNFVNHEGPAKLIAPGIAATDGAQWKEQRRFALSTLRDFGLGKNKAQDMIQDELLMAVEELGKSEGRPFNAGPLIYNMVANIICCLIFGHRFDYNDTKFKQILSTQNEIVNKCFKYVAFGYLIPPLIRDNIPGDIFRIEYVKYLQAELRRDVNQKEYKDHLAKYIDGDRNDYIDAFIKELIDHKDTEKEHWFTGILYHLYAVHLWGIYDRSTPPPPKHK</sequence>
<dbReference type="GO" id="GO:0004497">
    <property type="term" value="F:monooxygenase activity"/>
    <property type="evidence" value="ECO:0007669"/>
    <property type="project" value="InterPro"/>
</dbReference>
<dbReference type="Pfam" id="PF00067">
    <property type="entry name" value="p450"/>
    <property type="match status" value="1"/>
</dbReference>
<name>A0A8J1Y6D1_OWEFU</name>
<comment type="caution">
    <text evidence="4">The sequence shown here is derived from an EMBL/GenBank/DDBJ whole genome shotgun (WGS) entry which is preliminary data.</text>
</comment>
<reference evidence="4" key="1">
    <citation type="submission" date="2022-03" db="EMBL/GenBank/DDBJ databases">
        <authorList>
            <person name="Martin C."/>
        </authorList>
    </citation>
    <scope>NUCLEOTIDE SEQUENCE</scope>
</reference>